<dbReference type="Proteomes" id="UP001235303">
    <property type="component" value="Unassembled WGS sequence"/>
</dbReference>
<evidence type="ECO:0000313" key="6">
    <source>
        <dbReference type="Proteomes" id="UP001235303"/>
    </source>
</evidence>
<keyword evidence="6" id="KW-1185">Reference proteome</keyword>
<accession>A0ABT7AZS0</accession>
<reference evidence="5 6" key="1">
    <citation type="submission" date="2023-01" db="EMBL/GenBank/DDBJ databases">
        <title>Novel diversity within Roseofilum (Cyanobacteria; Desertifilaceae) from marine benthic mats with descriptions of four novel species.</title>
        <authorList>
            <person name="Wang Y."/>
            <person name="Berthold D.E."/>
            <person name="Hu J."/>
            <person name="Lefler F.W."/>
            <person name="Laughinghouse H.D. IV."/>
        </authorList>
    </citation>
    <scope>NUCLEOTIDE SEQUENCE [LARGE SCALE GENOMIC DNA]</scope>
    <source>
        <strain evidence="5 6">BLCC-M154</strain>
    </source>
</reference>
<dbReference type="PANTHER" id="PTHR43619:SF2">
    <property type="entry name" value="S-ADENOSYL-L-METHIONINE-DEPENDENT METHYLTRANSFERASES SUPERFAMILY PROTEIN"/>
    <property type="match status" value="1"/>
</dbReference>
<evidence type="ECO:0000256" key="1">
    <source>
        <dbReference type="ARBA" id="ARBA00008138"/>
    </source>
</evidence>
<protein>
    <recommendedName>
        <fullName evidence="4">S-adenosyl-L-methionine-dependent methyltransferase</fullName>
        <ecNumber evidence="4">2.1.1.-</ecNumber>
    </recommendedName>
</protein>
<evidence type="ECO:0000313" key="5">
    <source>
        <dbReference type="EMBL" id="MDJ1172370.1"/>
    </source>
</evidence>
<gene>
    <name evidence="5" type="ORF">PMG71_23350</name>
</gene>
<dbReference type="NCBIfam" id="TIGR00027">
    <property type="entry name" value="mthyl_TIGR00027"/>
    <property type="match status" value="1"/>
</dbReference>
<dbReference type="Gene3D" id="3.40.50.150">
    <property type="entry name" value="Vaccinia Virus protein VP39"/>
    <property type="match status" value="1"/>
</dbReference>
<evidence type="ECO:0000256" key="4">
    <source>
        <dbReference type="RuleBase" id="RU362030"/>
    </source>
</evidence>
<name>A0ABT7AZS0_9CYAN</name>
<dbReference type="RefSeq" id="WP_283756120.1">
    <property type="nucleotide sequence ID" value="NZ_JAQOSP010000150.1"/>
</dbReference>
<dbReference type="InterPro" id="IPR007213">
    <property type="entry name" value="Ppm1/Ppm2/Tcmp"/>
</dbReference>
<keyword evidence="4" id="KW-0949">S-adenosyl-L-methionine</keyword>
<keyword evidence="3 5" id="KW-0808">Transferase</keyword>
<comment type="caution">
    <text evidence="5">The sequence shown here is derived from an EMBL/GenBank/DDBJ whole genome shotgun (WGS) entry which is preliminary data.</text>
</comment>
<sequence>MTAETDSKTPFVPFTARVMAAIRAAESDRPDRLFYDPWAQQFVTPEAIAFKDEKLHARDHEYVAIRARFLDDLIASSVPPLKQIVILGAGMDARAFRLTWPKEATLYELDQPEVIEAKQTYFQDIEPQINRKAIAADLTQPWKSLLLEQGYQPEMPTLWILEGLLMYLTEPEVHNLLQTLSDLSAPESVLGCDLLGKAGIDYAPYRGYFKSGFDDPIALFASYGWQAMVTEPNEFSVTLGRPPLDTPVDIPFEGRARYLSATKLP</sequence>
<comment type="similarity">
    <text evidence="1 4">Belongs to the UPF0677 family.</text>
</comment>
<dbReference type="GO" id="GO:0032259">
    <property type="term" value="P:methylation"/>
    <property type="evidence" value="ECO:0007669"/>
    <property type="project" value="UniProtKB-KW"/>
</dbReference>
<dbReference type="Pfam" id="PF04072">
    <property type="entry name" value="LCM"/>
    <property type="match status" value="1"/>
</dbReference>
<dbReference type="EMBL" id="JAQOSP010000150">
    <property type="protein sequence ID" value="MDJ1172370.1"/>
    <property type="molecule type" value="Genomic_DNA"/>
</dbReference>
<evidence type="ECO:0000256" key="3">
    <source>
        <dbReference type="ARBA" id="ARBA00022679"/>
    </source>
</evidence>
<dbReference type="EC" id="2.1.1.-" evidence="4"/>
<dbReference type="InterPro" id="IPR029063">
    <property type="entry name" value="SAM-dependent_MTases_sf"/>
</dbReference>
<dbReference type="SUPFAM" id="SSF53335">
    <property type="entry name" value="S-adenosyl-L-methionine-dependent methyltransferases"/>
    <property type="match status" value="1"/>
</dbReference>
<dbReference type="GO" id="GO:0008168">
    <property type="term" value="F:methyltransferase activity"/>
    <property type="evidence" value="ECO:0007669"/>
    <property type="project" value="UniProtKB-KW"/>
</dbReference>
<dbReference type="PANTHER" id="PTHR43619">
    <property type="entry name" value="S-ADENOSYL-L-METHIONINE-DEPENDENT METHYLTRANSFERASE YKTD-RELATED"/>
    <property type="match status" value="1"/>
</dbReference>
<proteinExistence type="inferred from homology"/>
<keyword evidence="2 4" id="KW-0489">Methyltransferase</keyword>
<evidence type="ECO:0000256" key="2">
    <source>
        <dbReference type="ARBA" id="ARBA00022603"/>
    </source>
</evidence>
<organism evidence="5 6">
    <name type="scientific">Roseofilum acuticapitatum BLCC-M154</name>
    <dbReference type="NCBI Taxonomy" id="3022444"/>
    <lineage>
        <taxon>Bacteria</taxon>
        <taxon>Bacillati</taxon>
        <taxon>Cyanobacteriota</taxon>
        <taxon>Cyanophyceae</taxon>
        <taxon>Desertifilales</taxon>
        <taxon>Desertifilaceae</taxon>
        <taxon>Roseofilum</taxon>
        <taxon>Roseofilum acuticapitatum</taxon>
    </lineage>
</organism>
<dbReference type="InterPro" id="IPR011610">
    <property type="entry name" value="SAM_mthyl_Trfase_ML2640-like"/>
</dbReference>
<comment type="function">
    <text evidence="4">Exhibits S-adenosyl-L-methionine-dependent methyltransferase activity.</text>
</comment>